<evidence type="ECO:0000259" key="8">
    <source>
        <dbReference type="Pfam" id="PF01494"/>
    </source>
</evidence>
<keyword evidence="10" id="KW-1185">Reference proteome</keyword>
<evidence type="ECO:0000256" key="1">
    <source>
        <dbReference type="ARBA" id="ARBA00001974"/>
    </source>
</evidence>
<evidence type="ECO:0000256" key="6">
    <source>
        <dbReference type="ARBA" id="ARBA00023002"/>
    </source>
</evidence>
<reference evidence="9 10" key="1">
    <citation type="submission" date="2016-12" db="EMBL/GenBank/DDBJ databases">
        <authorList>
            <person name="Song W.-J."/>
            <person name="Kurnit D.M."/>
        </authorList>
    </citation>
    <scope>NUCLEOTIDE SEQUENCE [LARGE SCALE GENOMIC DNA]</scope>
    <source>
        <strain evidence="9 10">IMCC3135</strain>
    </source>
</reference>
<dbReference type="Gene3D" id="3.50.50.60">
    <property type="entry name" value="FAD/NAD(P)-binding domain"/>
    <property type="match status" value="2"/>
</dbReference>
<dbReference type="SUPFAM" id="SSF51905">
    <property type="entry name" value="FAD/NAD(P)-binding domain"/>
    <property type="match status" value="1"/>
</dbReference>
<keyword evidence="5" id="KW-0274">FAD</keyword>
<dbReference type="InterPro" id="IPR010971">
    <property type="entry name" value="UbiH/COQ6"/>
</dbReference>
<organism evidence="9 10">
    <name type="scientific">Granulosicoccus antarcticus IMCC3135</name>
    <dbReference type="NCBI Taxonomy" id="1192854"/>
    <lineage>
        <taxon>Bacteria</taxon>
        <taxon>Pseudomonadati</taxon>
        <taxon>Pseudomonadota</taxon>
        <taxon>Gammaproteobacteria</taxon>
        <taxon>Chromatiales</taxon>
        <taxon>Granulosicoccaceae</taxon>
        <taxon>Granulosicoccus</taxon>
    </lineage>
</organism>
<dbReference type="Pfam" id="PF01494">
    <property type="entry name" value="FAD_binding_3"/>
    <property type="match status" value="1"/>
</dbReference>
<dbReference type="GO" id="GO:0008681">
    <property type="term" value="F:2-octaprenyl-6-methoxyphenol hydroxylase activity"/>
    <property type="evidence" value="ECO:0007669"/>
    <property type="project" value="TreeGrafter"/>
</dbReference>
<evidence type="ECO:0000256" key="7">
    <source>
        <dbReference type="ARBA" id="ARBA00023033"/>
    </source>
</evidence>
<evidence type="ECO:0000313" key="10">
    <source>
        <dbReference type="Proteomes" id="UP000250079"/>
    </source>
</evidence>
<keyword evidence="4" id="KW-0285">Flavoprotein</keyword>
<keyword evidence="6 9" id="KW-0560">Oxidoreductase</keyword>
<comment type="pathway">
    <text evidence="2">Cofactor biosynthesis; ubiquinone biosynthesis.</text>
</comment>
<dbReference type="InterPro" id="IPR002938">
    <property type="entry name" value="FAD-bd"/>
</dbReference>
<comment type="cofactor">
    <cofactor evidence="1">
        <name>FAD</name>
        <dbReference type="ChEBI" id="CHEBI:57692"/>
    </cofactor>
</comment>
<feature type="domain" description="FAD-binding" evidence="8">
    <location>
        <begin position="9"/>
        <end position="341"/>
    </location>
</feature>
<dbReference type="PANTHER" id="PTHR43876:SF8">
    <property type="entry name" value="2-OCTAPRENYL-6-METHOXYPHENOL HYDROXYLASE"/>
    <property type="match status" value="1"/>
</dbReference>
<name>A0A2Z2NZV1_9GAMM</name>
<accession>A0A2Z2NZV1</accession>
<comment type="similarity">
    <text evidence="3">Belongs to the UbiH/COQ6 family.</text>
</comment>
<dbReference type="GO" id="GO:0006744">
    <property type="term" value="P:ubiquinone biosynthetic process"/>
    <property type="evidence" value="ECO:0007669"/>
    <property type="project" value="UniProtKB-UniPathway"/>
</dbReference>
<dbReference type="UniPathway" id="UPA00232"/>
<sequence>MNDSAPVADIVIVGASLVGAPLALVLASQGWQVVLLDAETGEIAPVPSGAELEMAEQWDDASALQQRCTALSLGTQRWFDRHGLWSAIAGDAAPIFQVSVSHKGYFGATRLHAHELNADAVGYVVNNTHLANGILARLATTTVDHRRGARVVSVAHHQDHVEVAVADGSSVRARLLIAADGVGSVVRESLGIGTTQVDYDQAAVLTMVRLAQHHQNVAYERFTDSGPLALLPRTGSCMNVVDCIEPSEQAAVGELDDAAYLARLQSRFGFRAGRFTEVGPRLIVPLVRIEATSQVAARTVLLGNSARLLHPVGGQGYNLAMRDVEELAERLVNKITGHKQASSDADPGDAQLLSEFVAARQSDQRQVVRFTDTLARSFRGHSAVAGHIRSAALLGLDAITPLRKTFARRTMGLGR</sequence>
<dbReference type="EMBL" id="CP018632">
    <property type="protein sequence ID" value="ASJ75975.1"/>
    <property type="molecule type" value="Genomic_DNA"/>
</dbReference>
<keyword evidence="7" id="KW-0503">Monooxygenase</keyword>
<dbReference type="InterPro" id="IPR036188">
    <property type="entry name" value="FAD/NAD-bd_sf"/>
</dbReference>
<dbReference type="AlphaFoldDB" id="A0A2Z2NZV1"/>
<dbReference type="NCBIfam" id="TIGR01988">
    <property type="entry name" value="Ubi-OHases"/>
    <property type="match status" value="1"/>
</dbReference>
<evidence type="ECO:0000256" key="4">
    <source>
        <dbReference type="ARBA" id="ARBA00022630"/>
    </source>
</evidence>
<dbReference type="KEGG" id="gai:IMCC3135_29625"/>
<dbReference type="InterPro" id="IPR051205">
    <property type="entry name" value="UbiH/COQ6_monooxygenase"/>
</dbReference>
<dbReference type="PANTHER" id="PTHR43876">
    <property type="entry name" value="UBIQUINONE BIOSYNTHESIS MONOOXYGENASE COQ6, MITOCHONDRIAL"/>
    <property type="match status" value="1"/>
</dbReference>
<evidence type="ECO:0000313" key="9">
    <source>
        <dbReference type="EMBL" id="ASJ75975.1"/>
    </source>
</evidence>
<evidence type="ECO:0000256" key="3">
    <source>
        <dbReference type="ARBA" id="ARBA00005349"/>
    </source>
</evidence>
<dbReference type="OrthoDB" id="9769565at2"/>
<dbReference type="GO" id="GO:0071949">
    <property type="term" value="F:FAD binding"/>
    <property type="evidence" value="ECO:0007669"/>
    <property type="project" value="InterPro"/>
</dbReference>
<gene>
    <name evidence="9" type="primary">ubiH</name>
    <name evidence="9" type="ORF">IMCC3135_29625</name>
</gene>
<protein>
    <submittedName>
        <fullName evidence="9">2-octaprenyl-6-methoxyphenol hydroxylase</fullName>
        <ecNumber evidence="9">1.14.13.-</ecNumber>
    </submittedName>
</protein>
<dbReference type="Proteomes" id="UP000250079">
    <property type="component" value="Chromosome"/>
</dbReference>
<dbReference type="EC" id="1.14.13.-" evidence="9"/>
<evidence type="ECO:0000256" key="5">
    <source>
        <dbReference type="ARBA" id="ARBA00022827"/>
    </source>
</evidence>
<evidence type="ECO:0000256" key="2">
    <source>
        <dbReference type="ARBA" id="ARBA00004749"/>
    </source>
</evidence>
<proteinExistence type="inferred from homology"/>
<dbReference type="RefSeq" id="WP_088920809.1">
    <property type="nucleotide sequence ID" value="NZ_CP018632.1"/>
</dbReference>
<dbReference type="PRINTS" id="PR00420">
    <property type="entry name" value="RNGMNOXGNASE"/>
</dbReference>